<dbReference type="PANTHER" id="PTHR38790">
    <property type="entry name" value="2EXR DOMAIN-CONTAINING PROTEIN-RELATED"/>
    <property type="match status" value="1"/>
</dbReference>
<evidence type="ECO:0000259" key="2">
    <source>
        <dbReference type="Pfam" id="PF24864"/>
    </source>
</evidence>
<protein>
    <recommendedName>
        <fullName evidence="2">DUF7730 domain-containing protein</fullName>
    </recommendedName>
</protein>
<evidence type="ECO:0000313" key="3">
    <source>
        <dbReference type="EMBL" id="KAJ7690894.1"/>
    </source>
</evidence>
<keyword evidence="4" id="KW-1185">Reference proteome</keyword>
<feature type="signal peptide" evidence="1">
    <location>
        <begin position="1"/>
        <end position="18"/>
    </location>
</feature>
<dbReference type="AlphaFoldDB" id="A0AAD7GEM4"/>
<evidence type="ECO:0000256" key="1">
    <source>
        <dbReference type="SAM" id="SignalP"/>
    </source>
</evidence>
<dbReference type="InterPro" id="IPR056632">
    <property type="entry name" value="DUF7730"/>
</dbReference>
<reference evidence="3" key="1">
    <citation type="submission" date="2023-03" db="EMBL/GenBank/DDBJ databases">
        <title>Massive genome expansion in bonnet fungi (Mycena s.s.) driven by repeated elements and novel gene families across ecological guilds.</title>
        <authorList>
            <consortium name="Lawrence Berkeley National Laboratory"/>
            <person name="Harder C.B."/>
            <person name="Miyauchi S."/>
            <person name="Viragh M."/>
            <person name="Kuo A."/>
            <person name="Thoen E."/>
            <person name="Andreopoulos B."/>
            <person name="Lu D."/>
            <person name="Skrede I."/>
            <person name="Drula E."/>
            <person name="Henrissat B."/>
            <person name="Morin E."/>
            <person name="Kohler A."/>
            <person name="Barry K."/>
            <person name="LaButti K."/>
            <person name="Morin E."/>
            <person name="Salamov A."/>
            <person name="Lipzen A."/>
            <person name="Mereny Z."/>
            <person name="Hegedus B."/>
            <person name="Baldrian P."/>
            <person name="Stursova M."/>
            <person name="Weitz H."/>
            <person name="Taylor A."/>
            <person name="Grigoriev I.V."/>
            <person name="Nagy L.G."/>
            <person name="Martin F."/>
            <person name="Kauserud H."/>
        </authorList>
    </citation>
    <scope>NUCLEOTIDE SEQUENCE</scope>
    <source>
        <strain evidence="3">CBHHK067</strain>
    </source>
</reference>
<dbReference type="PANTHER" id="PTHR38790:SF4">
    <property type="entry name" value="2EXR DOMAIN-CONTAINING PROTEIN"/>
    <property type="match status" value="1"/>
</dbReference>
<name>A0AAD7GEM4_MYCRO</name>
<keyword evidence="1" id="KW-0732">Signal</keyword>
<gene>
    <name evidence="3" type="ORF">B0H17DRAFT_1134163</name>
</gene>
<dbReference type="Proteomes" id="UP001221757">
    <property type="component" value="Unassembled WGS sequence"/>
</dbReference>
<organism evidence="3 4">
    <name type="scientific">Mycena rosella</name>
    <name type="common">Pink bonnet</name>
    <name type="synonym">Agaricus rosellus</name>
    <dbReference type="NCBI Taxonomy" id="1033263"/>
    <lineage>
        <taxon>Eukaryota</taxon>
        <taxon>Fungi</taxon>
        <taxon>Dikarya</taxon>
        <taxon>Basidiomycota</taxon>
        <taxon>Agaricomycotina</taxon>
        <taxon>Agaricomycetes</taxon>
        <taxon>Agaricomycetidae</taxon>
        <taxon>Agaricales</taxon>
        <taxon>Marasmiineae</taxon>
        <taxon>Mycenaceae</taxon>
        <taxon>Mycena</taxon>
    </lineage>
</organism>
<feature type="chain" id="PRO_5042037358" description="DUF7730 domain-containing protein" evidence="1">
    <location>
        <begin position="19"/>
        <end position="261"/>
    </location>
</feature>
<dbReference type="EMBL" id="JARKIE010000062">
    <property type="protein sequence ID" value="KAJ7690894.1"/>
    <property type="molecule type" value="Genomic_DNA"/>
</dbReference>
<accession>A0AAD7GEM4</accession>
<comment type="caution">
    <text evidence="3">The sequence shown here is derived from an EMBL/GenBank/DDBJ whole genome shotgun (WGS) entry which is preliminary data.</text>
</comment>
<sequence length="261" mass="29366">MQPSPLQMLLFIICPCLCNVSQRRPRPRQYTPSPGPARPKQYIEIPGTPQAEQPPNCHLLKLPLELRQRIYELALGGRVIGLKRVRSAPKPATAVSDVSSESSDYVVQSTCYEISDSPNGSSNIFGVTEGIPTALLLSCRQVYFEALPILHRYSTLNSVRPQWTAVFALLRQMRLQSLTFEFQDRLEGTELDPAGAVLDSPWARGVLGIRNLRRFELFFKNGASSEYSQYRINLAERLREVVVQPRAKEPVERSAEDAVPE</sequence>
<evidence type="ECO:0000313" key="4">
    <source>
        <dbReference type="Proteomes" id="UP001221757"/>
    </source>
</evidence>
<proteinExistence type="predicted"/>
<feature type="domain" description="DUF7730" evidence="2">
    <location>
        <begin position="55"/>
        <end position="159"/>
    </location>
</feature>
<dbReference type="Pfam" id="PF24864">
    <property type="entry name" value="DUF7730"/>
    <property type="match status" value="1"/>
</dbReference>